<dbReference type="Proteomes" id="UP000024842">
    <property type="component" value="Unassembled WGS sequence"/>
</dbReference>
<dbReference type="PRINTS" id="PR00081">
    <property type="entry name" value="GDHRDH"/>
</dbReference>
<comment type="similarity">
    <text evidence="1">Belongs to the short-chain dehydrogenases/reductases (SDR) family.</text>
</comment>
<evidence type="ECO:0000256" key="2">
    <source>
        <dbReference type="ARBA" id="ARBA00023002"/>
    </source>
</evidence>
<dbReference type="EMBL" id="BAUP01000152">
    <property type="protein sequence ID" value="GAJ46876.1"/>
    <property type="molecule type" value="Genomic_DNA"/>
</dbReference>
<reference evidence="4 5" key="1">
    <citation type="journal article" date="2014" name="FEMS Microbiol. Lett.">
        <title>Draft genome sequences of three Holospora species (Holospora obtusa, Holospora undulata, and Holospora elegans), endonuclear symbiotic bacteria of the ciliate Paramecium caudatum.</title>
        <authorList>
            <person name="Dohra H."/>
            <person name="Tanaka K."/>
            <person name="Suzuki T."/>
            <person name="Fujishima M."/>
            <person name="Suzuki H."/>
        </authorList>
    </citation>
    <scope>NUCLEOTIDE SEQUENCE [LARGE SCALE GENOMIC DNA]</scope>
    <source>
        <strain evidence="4 5">E1</strain>
    </source>
</reference>
<dbReference type="InterPro" id="IPR036291">
    <property type="entry name" value="NAD(P)-bd_dom_sf"/>
</dbReference>
<keyword evidence="2" id="KW-0560">Oxidoreductase</keyword>
<proteinExistence type="inferred from homology"/>
<name>A0A023DZA0_9PROT</name>
<dbReference type="STRING" id="1427503.HE1_01218"/>
<dbReference type="GO" id="GO:0016491">
    <property type="term" value="F:oxidoreductase activity"/>
    <property type="evidence" value="ECO:0007669"/>
    <property type="project" value="UniProtKB-KW"/>
</dbReference>
<sequence length="247" mass="27130">MNKQNIALVTGASSGIGEALTRELISKDWIVVGIARRVEKLNAIKNEMGSSFIPIICDISDKSDIRRACQNILDQGLCPNLFFLNAGIAGEKVIENPEAFTVEIHERIMAVNYFGVLAFVEFFEKPCLLGGGAHFIVTSSVNAIFAPPTGSAYCASKAAISKAFESLSLTYCGRNLIFSSIYTGPVATGGLKGNFPFTWSAEKMAKYMRKFSELKKSRGYPSLFYFFISHILRVLPAGLVMRILKKM</sequence>
<evidence type="ECO:0000313" key="4">
    <source>
        <dbReference type="EMBL" id="GAJ46876.1"/>
    </source>
</evidence>
<dbReference type="RefSeq" id="WP_006293443.1">
    <property type="nucleotide sequence ID" value="NZ_BAUP01000152.1"/>
</dbReference>
<dbReference type="PANTHER" id="PTHR44196">
    <property type="entry name" value="DEHYDROGENASE/REDUCTASE SDR FAMILY MEMBER 7B"/>
    <property type="match status" value="1"/>
</dbReference>
<organism evidence="4 5">
    <name type="scientific">Holospora elegans E1</name>
    <dbReference type="NCBI Taxonomy" id="1427503"/>
    <lineage>
        <taxon>Bacteria</taxon>
        <taxon>Pseudomonadati</taxon>
        <taxon>Pseudomonadota</taxon>
        <taxon>Alphaproteobacteria</taxon>
        <taxon>Holosporales</taxon>
        <taxon>Holosporaceae</taxon>
        <taxon>Holospora</taxon>
    </lineage>
</organism>
<dbReference type="SUPFAM" id="SSF51735">
    <property type="entry name" value="NAD(P)-binding Rossmann-fold domains"/>
    <property type="match status" value="1"/>
</dbReference>
<evidence type="ECO:0000313" key="5">
    <source>
        <dbReference type="Proteomes" id="UP000024842"/>
    </source>
</evidence>
<evidence type="ECO:0000256" key="1">
    <source>
        <dbReference type="ARBA" id="ARBA00006484"/>
    </source>
</evidence>
<comment type="caution">
    <text evidence="4">The sequence shown here is derived from an EMBL/GenBank/DDBJ whole genome shotgun (WGS) entry which is preliminary data.</text>
</comment>
<dbReference type="AlphaFoldDB" id="A0A023DZA0"/>
<dbReference type="GO" id="GO:0016020">
    <property type="term" value="C:membrane"/>
    <property type="evidence" value="ECO:0007669"/>
    <property type="project" value="TreeGrafter"/>
</dbReference>
<dbReference type="Gene3D" id="3.40.50.720">
    <property type="entry name" value="NAD(P)-binding Rossmann-like Domain"/>
    <property type="match status" value="1"/>
</dbReference>
<dbReference type="OrthoDB" id="9808814at2"/>
<gene>
    <name evidence="4" type="ORF">HE1_01218</name>
</gene>
<keyword evidence="3" id="KW-0812">Transmembrane</keyword>
<dbReference type="PANTHER" id="PTHR44196:SF1">
    <property type="entry name" value="DEHYDROGENASE_REDUCTASE SDR FAMILY MEMBER 7B"/>
    <property type="match status" value="1"/>
</dbReference>
<accession>A0A023DZA0</accession>
<keyword evidence="3" id="KW-1133">Transmembrane helix</keyword>
<dbReference type="Pfam" id="PF00106">
    <property type="entry name" value="adh_short"/>
    <property type="match status" value="1"/>
</dbReference>
<evidence type="ECO:0000256" key="3">
    <source>
        <dbReference type="SAM" id="Phobius"/>
    </source>
</evidence>
<keyword evidence="3" id="KW-0472">Membrane</keyword>
<keyword evidence="5" id="KW-1185">Reference proteome</keyword>
<dbReference type="CDD" id="cd05233">
    <property type="entry name" value="SDR_c"/>
    <property type="match status" value="1"/>
</dbReference>
<protein>
    <submittedName>
        <fullName evidence="4">Putative oxidoreductasec/MT0502</fullName>
    </submittedName>
</protein>
<feature type="transmembrane region" description="Helical" evidence="3">
    <location>
        <begin position="223"/>
        <end position="244"/>
    </location>
</feature>
<dbReference type="InterPro" id="IPR002347">
    <property type="entry name" value="SDR_fam"/>
</dbReference>